<dbReference type="GO" id="GO:0045735">
    <property type="term" value="F:nutrient reservoir activity"/>
    <property type="evidence" value="ECO:0007669"/>
    <property type="project" value="UniProtKB-KW"/>
</dbReference>
<comment type="subunit">
    <text evidence="5">Hexamer; each subunit is composed of an acidic and a basic chain derived from a single precursor and linked by a disulfide bond.</text>
</comment>
<dbReference type="InterPro" id="IPR050253">
    <property type="entry name" value="Seed_Storage-Functional"/>
</dbReference>
<dbReference type="EMBL" id="JABCRI010000020">
    <property type="protein sequence ID" value="KAF8388231.1"/>
    <property type="molecule type" value="Genomic_DNA"/>
</dbReference>
<dbReference type="PROSITE" id="PS00305">
    <property type="entry name" value="11S_SEED_STORAGE"/>
    <property type="match status" value="1"/>
</dbReference>
<reference evidence="8 9" key="1">
    <citation type="submission" date="2020-04" db="EMBL/GenBank/DDBJ databases">
        <title>Plant Genome Project.</title>
        <authorList>
            <person name="Zhang R.-G."/>
        </authorList>
    </citation>
    <scope>NUCLEOTIDE SEQUENCE [LARGE SCALE GENOMIC DNA]</scope>
    <source>
        <strain evidence="8">YNK0</strain>
        <tissue evidence="8">Leaf</tissue>
    </source>
</reference>
<feature type="region of interest" description="Disordered" evidence="6">
    <location>
        <begin position="419"/>
        <end position="439"/>
    </location>
</feature>
<dbReference type="FunFam" id="2.60.120.10:FF:000073">
    <property type="entry name" value="Glycinin G1"/>
    <property type="match status" value="1"/>
</dbReference>
<feature type="signal peptide" evidence="5">
    <location>
        <begin position="1"/>
        <end position="20"/>
    </location>
</feature>
<evidence type="ECO:0000256" key="2">
    <source>
        <dbReference type="ARBA" id="ARBA00022761"/>
    </source>
</evidence>
<feature type="region of interest" description="Disordered" evidence="6">
    <location>
        <begin position="113"/>
        <end position="144"/>
    </location>
</feature>
<evidence type="ECO:0000256" key="6">
    <source>
        <dbReference type="SAM" id="MobiDB-lite"/>
    </source>
</evidence>
<dbReference type="PANTHER" id="PTHR31189:SF54">
    <property type="entry name" value="11S GLOBULIN SEED STORAGE PROTEIN 2-LIKE"/>
    <property type="match status" value="1"/>
</dbReference>
<dbReference type="AlphaFoldDB" id="A0A835D327"/>
<dbReference type="Pfam" id="PF00190">
    <property type="entry name" value="Cupin_1"/>
    <property type="match status" value="4"/>
</dbReference>
<evidence type="ECO:0000313" key="8">
    <source>
        <dbReference type="EMBL" id="KAF8388231.1"/>
    </source>
</evidence>
<feature type="domain" description="Cupin type-1" evidence="7">
    <location>
        <begin position="670"/>
        <end position="819"/>
    </location>
</feature>
<evidence type="ECO:0000313" key="9">
    <source>
        <dbReference type="Proteomes" id="UP000655225"/>
    </source>
</evidence>
<dbReference type="InterPro" id="IPR006044">
    <property type="entry name" value="11S_seedstore_pln"/>
</dbReference>
<evidence type="ECO:0000256" key="4">
    <source>
        <dbReference type="ARBA" id="ARBA00023157"/>
    </source>
</evidence>
<dbReference type="Proteomes" id="UP000655225">
    <property type="component" value="Unassembled WGS sequence"/>
</dbReference>
<feature type="compositionally biased region" description="Low complexity" evidence="6">
    <location>
        <begin position="117"/>
        <end position="133"/>
    </location>
</feature>
<dbReference type="Gene3D" id="2.60.120.10">
    <property type="entry name" value="Jelly Rolls"/>
    <property type="match status" value="5"/>
</dbReference>
<dbReference type="PANTHER" id="PTHR31189">
    <property type="entry name" value="OS03G0336100 PROTEIN-RELATED"/>
    <property type="match status" value="1"/>
</dbReference>
<evidence type="ECO:0000259" key="7">
    <source>
        <dbReference type="SMART" id="SM00835"/>
    </source>
</evidence>
<dbReference type="CDD" id="cd02242">
    <property type="entry name" value="cupin_11S_legumin_N"/>
    <property type="match status" value="2"/>
</dbReference>
<comment type="caution">
    <text evidence="8">The sequence shown here is derived from an EMBL/GenBank/DDBJ whole genome shotgun (WGS) entry which is preliminary data.</text>
</comment>
<keyword evidence="4 5" id="KW-1015">Disulfide bond</keyword>
<dbReference type="InterPro" id="IPR014710">
    <property type="entry name" value="RmlC-like_jellyroll"/>
</dbReference>
<feature type="chain" id="PRO_5033106807" description="Cupin type-1 domain-containing protein" evidence="5">
    <location>
        <begin position="21"/>
        <end position="843"/>
    </location>
</feature>
<feature type="domain" description="Cupin type-1" evidence="7">
    <location>
        <begin position="38"/>
        <end position="239"/>
    </location>
</feature>
<dbReference type="SMART" id="SM00835">
    <property type="entry name" value="Cupin_1"/>
    <property type="match status" value="4"/>
</dbReference>
<dbReference type="CDD" id="cd02243">
    <property type="entry name" value="cupin_11S_legumin_C"/>
    <property type="match status" value="2"/>
</dbReference>
<evidence type="ECO:0000256" key="1">
    <source>
        <dbReference type="ARBA" id="ARBA00007178"/>
    </source>
</evidence>
<feature type="domain" description="Cupin type-1" evidence="7">
    <location>
        <begin position="447"/>
        <end position="615"/>
    </location>
</feature>
<name>A0A835D327_TETSI</name>
<dbReference type="InterPro" id="IPR011051">
    <property type="entry name" value="RmlC_Cupin_sf"/>
</dbReference>
<proteinExistence type="inferred from homology"/>
<keyword evidence="2 5" id="KW-0758">Storage protein</keyword>
<evidence type="ECO:0000256" key="5">
    <source>
        <dbReference type="RuleBase" id="RU003681"/>
    </source>
</evidence>
<dbReference type="InterPro" id="IPR022379">
    <property type="entry name" value="11S_seedstore_CS"/>
</dbReference>
<keyword evidence="9" id="KW-1185">Reference proteome</keyword>
<keyword evidence="5" id="KW-0732">Signal</keyword>
<comment type="similarity">
    <text evidence="1 5">Belongs to the 11S seed storage protein (globulins) family.</text>
</comment>
<dbReference type="PRINTS" id="PR00439">
    <property type="entry name" value="11SGLOBULIN"/>
</dbReference>
<organism evidence="8 9">
    <name type="scientific">Tetracentron sinense</name>
    <name type="common">Spur-leaf</name>
    <dbReference type="NCBI Taxonomy" id="13715"/>
    <lineage>
        <taxon>Eukaryota</taxon>
        <taxon>Viridiplantae</taxon>
        <taxon>Streptophyta</taxon>
        <taxon>Embryophyta</taxon>
        <taxon>Tracheophyta</taxon>
        <taxon>Spermatophyta</taxon>
        <taxon>Magnoliopsida</taxon>
        <taxon>Trochodendrales</taxon>
        <taxon>Trochodendraceae</taxon>
        <taxon>Tetracentron</taxon>
    </lineage>
</organism>
<gene>
    <name evidence="8" type="ORF">HHK36_026897</name>
</gene>
<protein>
    <recommendedName>
        <fullName evidence="7">Cupin type-1 domain-containing protein</fullName>
    </recommendedName>
</protein>
<sequence>MASHLVFAIFLSFLICAAVGGPTETRLSDARQCRIQRLTASQPSRRIESEGGVTEMWNEFEDQFQCAGVAAMRNIIQPNSLSLPNFSPSPRLVYIQQGRGLVGIAYPGCAETYHSRGQQSPSGTEGSQEQQGGRRMGEQHQKVHRIRQGDIVALPAGVAHWCFNDGNEELVAVSVTDLNNQANQLDQKQRSFYLGGGQPQRRMQGTESQQERETYQNIFRAFDENLMAESFNVPADVIRRMQREDNRGYIVKVQGGGMSMLRPEEEEECEGSCSEGRRGNGLEETICTMRINQYLDNPREADIYSRQAGRLNSVNMYKLPILRYLQMSAQKGNLYPNAMHAPHWSMNSHSIIYVTQGEGQVQVVGHNGQTVLNDRVRQGDLFVVPQYFASTVRAGNNGFEWVAIKTSSLPMKSPLLEQPQWQGQGQQQQQQKPRPFRGQSECRIESLSALEPSRRIESEAGVTEFWDENNEQLDCAGRGMTGAIMPGCPETFQSFQQSQQSKEARGQRSDHHQKIRQFRQGDIIALPAGVAHWCYNDGETPLVLVAVLDTSNHANQLDRNLRGFQLAGSQQRETSFEYHTQRPTGQQRSSSNNIFSGFDVQILAEAFGVSTETARKLQSQDDKRGNIVRVENGLQVVRPRRGEEEEEEQEQRSRRHNGLEETLCNMRLMANIANPDRADVYSPQGGRITSLNSQKLPILNYLQLSAERGVLYRNALLAPHWNLNAHSVIYVTRGNAHVQIVGNSERPVYNGELRQGQLLIVPQNFAVVKQAGNEGFEWVSFKTNDNAMISPLAGRTSAIRAMPEEVLVNAFRISREEARRLKFNREEVTIFSPRSRAPGRASV</sequence>
<dbReference type="OMA" id="VQGVDAW"/>
<evidence type="ECO:0000256" key="3">
    <source>
        <dbReference type="ARBA" id="ARBA00023129"/>
    </source>
</evidence>
<keyword evidence="3 5" id="KW-0708">Seed storage protein</keyword>
<dbReference type="SUPFAM" id="SSF51182">
    <property type="entry name" value="RmlC-like cupins"/>
    <property type="match status" value="2"/>
</dbReference>
<dbReference type="InterPro" id="IPR006045">
    <property type="entry name" value="Cupin_1"/>
</dbReference>
<accession>A0A835D327</accession>
<comment type="function">
    <text evidence="5">Seed storage protein.</text>
</comment>
<dbReference type="OrthoDB" id="2016041at2759"/>
<feature type="domain" description="Cupin type-1" evidence="7">
    <location>
        <begin position="293"/>
        <end position="429"/>
    </location>
</feature>